<proteinExistence type="predicted"/>
<sequence length="210" mass="23688">MNVKLGVIIAGIFALGLFAPTAFAAPSAQIVMEKTTFSYGEKLFYTIEVSEVTGDLAIIHIRDESGKGSSAIPIEISQLRTEVPSLYPFEKEVFPEGKFFIDLQYSGAEYTAEFNLIDSGNVVIPFQTKQIAYSWVNNQVSSGILIDSIQKMVEEDAINIPYEIDRDHMEEIYIPEWVKITTIWWLEEKISDGTYANAFQNLIDRQIITI</sequence>
<reference evidence="1 2" key="1">
    <citation type="journal article" date="2020" name="Appl. Environ. Microbiol.">
        <title>Genomic Characteristics of a Novel Species of Ammonia-Oxidizing Archaea from the Jiulong River Estuary.</title>
        <authorList>
            <person name="Zou D."/>
            <person name="Wan R."/>
            <person name="Han L."/>
            <person name="Xu M.N."/>
            <person name="Liu Y."/>
            <person name="Liu H."/>
            <person name="Kao S.J."/>
            <person name="Li M."/>
        </authorList>
    </citation>
    <scope>NUCLEOTIDE SEQUENCE [LARGE SCALE GENOMIC DNA]</scope>
    <source>
        <strain evidence="1">W1bin1</strain>
    </source>
</reference>
<accession>A0AC60VZ32</accession>
<dbReference type="EMBL" id="JACEMZ010000035">
    <property type="protein sequence ID" value="MBA4452639.1"/>
    <property type="molecule type" value="Genomic_DNA"/>
</dbReference>
<evidence type="ECO:0000313" key="1">
    <source>
        <dbReference type="EMBL" id="MBA4452639.1"/>
    </source>
</evidence>
<comment type="caution">
    <text evidence="1">The sequence shown here is derived from an EMBL/GenBank/DDBJ whole genome shotgun (WGS) entry which is preliminary data.</text>
</comment>
<name>A0AC60VZ32_9ARCH</name>
<protein>
    <submittedName>
        <fullName evidence="1">Uncharacterized protein</fullName>
    </submittedName>
</protein>
<dbReference type="Proteomes" id="UP000559653">
    <property type="component" value="Unassembled WGS sequence"/>
</dbReference>
<evidence type="ECO:0000313" key="2">
    <source>
        <dbReference type="Proteomes" id="UP000559653"/>
    </source>
</evidence>
<organism evidence="1 2">
    <name type="scientific">Candidatus Nitrosomaritimum aestuariumsis</name>
    <dbReference type="NCBI Taxonomy" id="3342354"/>
    <lineage>
        <taxon>Archaea</taxon>
        <taxon>Nitrososphaerota</taxon>
        <taxon>Nitrososphaeria</taxon>
        <taxon>Nitrosopumilales</taxon>
        <taxon>Nitrosopumilaceae</taxon>
        <taxon>Candidatus Nitrosomaritimum</taxon>
    </lineage>
</organism>
<gene>
    <name evidence="1" type="ORF">H2B03_05660</name>
</gene>